<name>A0AAD9MPC8_9ANNE</name>
<dbReference type="Proteomes" id="UP001208570">
    <property type="component" value="Unassembled WGS sequence"/>
</dbReference>
<sequence length="93" mass="10315">MTSYIDPNNLLLSSYPELLAKSTEAKNIEVVTSQQPGSNREQGVSLPPCLAAQPKQTLVSLHCLQSDRYATPRHFNSQQRLPDNFIKLSDTTA</sequence>
<protein>
    <submittedName>
        <fullName evidence="1">Uncharacterized protein</fullName>
    </submittedName>
</protein>
<organism evidence="1 2">
    <name type="scientific">Paralvinella palmiformis</name>
    <dbReference type="NCBI Taxonomy" id="53620"/>
    <lineage>
        <taxon>Eukaryota</taxon>
        <taxon>Metazoa</taxon>
        <taxon>Spiralia</taxon>
        <taxon>Lophotrochozoa</taxon>
        <taxon>Annelida</taxon>
        <taxon>Polychaeta</taxon>
        <taxon>Sedentaria</taxon>
        <taxon>Canalipalpata</taxon>
        <taxon>Terebellida</taxon>
        <taxon>Terebelliformia</taxon>
        <taxon>Alvinellidae</taxon>
        <taxon>Paralvinella</taxon>
    </lineage>
</organism>
<accession>A0AAD9MPC8</accession>
<dbReference type="AlphaFoldDB" id="A0AAD9MPC8"/>
<reference evidence="1" key="1">
    <citation type="journal article" date="2023" name="Mol. Biol. Evol.">
        <title>Third-Generation Sequencing Reveals the Adaptive Role of the Epigenome in Three Deep-Sea Polychaetes.</title>
        <authorList>
            <person name="Perez M."/>
            <person name="Aroh O."/>
            <person name="Sun Y."/>
            <person name="Lan Y."/>
            <person name="Juniper S.K."/>
            <person name="Young C.R."/>
            <person name="Angers B."/>
            <person name="Qian P.Y."/>
        </authorList>
    </citation>
    <scope>NUCLEOTIDE SEQUENCE</scope>
    <source>
        <strain evidence="1">P08H-3</strain>
    </source>
</reference>
<proteinExistence type="predicted"/>
<gene>
    <name evidence="1" type="ORF">LSH36_1869g00009</name>
</gene>
<evidence type="ECO:0000313" key="2">
    <source>
        <dbReference type="Proteomes" id="UP001208570"/>
    </source>
</evidence>
<keyword evidence="2" id="KW-1185">Reference proteome</keyword>
<comment type="caution">
    <text evidence="1">The sequence shown here is derived from an EMBL/GenBank/DDBJ whole genome shotgun (WGS) entry which is preliminary data.</text>
</comment>
<evidence type="ECO:0000313" key="1">
    <source>
        <dbReference type="EMBL" id="KAK2139313.1"/>
    </source>
</evidence>
<dbReference type="EMBL" id="JAODUP010001867">
    <property type="protein sequence ID" value="KAK2139313.1"/>
    <property type="molecule type" value="Genomic_DNA"/>
</dbReference>